<organism evidence="3 4">
    <name type="scientific">Tilletia horrida</name>
    <dbReference type="NCBI Taxonomy" id="155126"/>
    <lineage>
        <taxon>Eukaryota</taxon>
        <taxon>Fungi</taxon>
        <taxon>Dikarya</taxon>
        <taxon>Basidiomycota</taxon>
        <taxon>Ustilaginomycotina</taxon>
        <taxon>Exobasidiomycetes</taxon>
        <taxon>Tilletiales</taxon>
        <taxon>Tilletiaceae</taxon>
        <taxon>Tilletia</taxon>
    </lineage>
</organism>
<feature type="transmembrane region" description="Helical" evidence="2">
    <location>
        <begin position="127"/>
        <end position="148"/>
    </location>
</feature>
<sequence length="269" mass="29192">MFLSMFSANFIGNDLHKRPAPFWSGQTFLFGLERLVVIVAATLGFIGAAYADRRLITIYSRTLWALFGLYFLLDALNIALFFPSRAELARRCLKHAHQILKRPDDQSQADWDRQLKEGCDLAWEPTLSLLCFGMAIIKLISLWTCMIAHRYRQQLDEKAREEEELGLGSLPPRAAPPRTTNNAQRPLRGAIAPPVMPALPVLPPYSDDEEGGGDGAALAAAAAAAAAAGKSGAVAVKPLIVVYDEDEEEDGGAPAPASSKASKLVDDMA</sequence>
<feature type="region of interest" description="Disordered" evidence="1">
    <location>
        <begin position="162"/>
        <end position="187"/>
    </location>
</feature>
<feature type="compositionally biased region" description="Low complexity" evidence="1">
    <location>
        <begin position="252"/>
        <end position="262"/>
    </location>
</feature>
<feature type="transmembrane region" description="Helical" evidence="2">
    <location>
        <begin position="63"/>
        <end position="82"/>
    </location>
</feature>
<dbReference type="Proteomes" id="UP001176521">
    <property type="component" value="Unassembled WGS sequence"/>
</dbReference>
<dbReference type="EMBL" id="JAPDMQ010000052">
    <property type="protein sequence ID" value="KAK0537949.1"/>
    <property type="molecule type" value="Genomic_DNA"/>
</dbReference>
<evidence type="ECO:0000313" key="4">
    <source>
        <dbReference type="Proteomes" id="UP001176521"/>
    </source>
</evidence>
<evidence type="ECO:0000256" key="2">
    <source>
        <dbReference type="SAM" id="Phobius"/>
    </source>
</evidence>
<proteinExistence type="predicted"/>
<protein>
    <submittedName>
        <fullName evidence="3">Uncharacterized protein</fullName>
    </submittedName>
</protein>
<keyword evidence="4" id="KW-1185">Reference proteome</keyword>
<comment type="caution">
    <text evidence="3">The sequence shown here is derived from an EMBL/GenBank/DDBJ whole genome shotgun (WGS) entry which is preliminary data.</text>
</comment>
<keyword evidence="2" id="KW-1133">Transmembrane helix</keyword>
<reference evidence="3" key="1">
    <citation type="journal article" date="2023" name="PhytoFront">
        <title>Draft Genome Resources of Seven Strains of Tilletia horrida, Causal Agent of Kernel Smut of Rice.</title>
        <authorList>
            <person name="Khanal S."/>
            <person name="Antony Babu S."/>
            <person name="Zhou X.G."/>
        </authorList>
    </citation>
    <scope>NUCLEOTIDE SEQUENCE</scope>
    <source>
        <strain evidence="3">TX3</strain>
    </source>
</reference>
<feature type="region of interest" description="Disordered" evidence="1">
    <location>
        <begin position="246"/>
        <end position="269"/>
    </location>
</feature>
<evidence type="ECO:0000256" key="1">
    <source>
        <dbReference type="SAM" id="MobiDB-lite"/>
    </source>
</evidence>
<evidence type="ECO:0000313" key="3">
    <source>
        <dbReference type="EMBL" id="KAK0537949.1"/>
    </source>
</evidence>
<keyword evidence="2" id="KW-0472">Membrane</keyword>
<name>A0AAN6JM79_9BASI</name>
<feature type="transmembrane region" description="Helical" evidence="2">
    <location>
        <begin position="28"/>
        <end position="51"/>
    </location>
</feature>
<dbReference type="AlphaFoldDB" id="A0AAN6JM79"/>
<accession>A0AAN6JM79</accession>
<gene>
    <name evidence="3" type="ORF">OC842_001456</name>
</gene>
<keyword evidence="2" id="KW-0812">Transmembrane</keyword>